<dbReference type="SUPFAM" id="SSF48371">
    <property type="entry name" value="ARM repeat"/>
    <property type="match status" value="1"/>
</dbReference>
<evidence type="ECO:0000256" key="6">
    <source>
        <dbReference type="ARBA" id="ARBA00023065"/>
    </source>
</evidence>
<feature type="non-terminal residue" evidence="9">
    <location>
        <position position="1"/>
    </location>
</feature>
<organism evidence="9 10">
    <name type="scientific">Cyclostephanos tholiformis</name>
    <dbReference type="NCBI Taxonomy" id="382380"/>
    <lineage>
        <taxon>Eukaryota</taxon>
        <taxon>Sar</taxon>
        <taxon>Stramenopiles</taxon>
        <taxon>Ochrophyta</taxon>
        <taxon>Bacillariophyta</taxon>
        <taxon>Coscinodiscophyceae</taxon>
        <taxon>Thalassiosirophycidae</taxon>
        <taxon>Stephanodiscales</taxon>
        <taxon>Stephanodiscaceae</taxon>
        <taxon>Cyclostephanos</taxon>
    </lineage>
</organism>
<keyword evidence="6" id="KW-0406">Ion transport</keyword>
<evidence type="ECO:0000256" key="8">
    <source>
        <dbReference type="SAM" id="MobiDB-lite"/>
    </source>
</evidence>
<dbReference type="InterPro" id="IPR011989">
    <property type="entry name" value="ARM-like"/>
</dbReference>
<keyword evidence="10" id="KW-1185">Reference proteome</keyword>
<keyword evidence="3" id="KW-1003">Cell membrane</keyword>
<proteinExistence type="predicted"/>
<dbReference type="GO" id="GO:0005886">
    <property type="term" value="C:plasma membrane"/>
    <property type="evidence" value="ECO:0007669"/>
    <property type="project" value="UniProtKB-SubCell"/>
</dbReference>
<dbReference type="InterPro" id="IPR016024">
    <property type="entry name" value="ARM-type_fold"/>
</dbReference>
<feature type="region of interest" description="Disordered" evidence="8">
    <location>
        <begin position="662"/>
        <end position="685"/>
    </location>
</feature>
<dbReference type="InterPro" id="IPR044669">
    <property type="entry name" value="YneE/VCCN1/2-like"/>
</dbReference>
<keyword evidence="7" id="KW-0472">Membrane</keyword>
<comment type="subcellular location">
    <subcellularLocation>
        <location evidence="1">Cell membrane</location>
        <topology evidence="1">Multi-pass membrane protein</topology>
    </subcellularLocation>
</comment>
<name>A0ABD3RIU4_9STRA</name>
<gene>
    <name evidence="9" type="ORF">ACHAXA_004062</name>
</gene>
<reference evidence="9 10" key="1">
    <citation type="submission" date="2024-10" db="EMBL/GenBank/DDBJ databases">
        <title>Updated reference genomes for cyclostephanoid diatoms.</title>
        <authorList>
            <person name="Roberts W.R."/>
            <person name="Alverson A.J."/>
        </authorList>
    </citation>
    <scope>NUCLEOTIDE SEQUENCE [LARGE SCALE GENOMIC DNA]</scope>
    <source>
        <strain evidence="9 10">AJA228-03</strain>
    </source>
</reference>
<dbReference type="PANTHER" id="PTHR33281:SF19">
    <property type="entry name" value="VOLTAGE-DEPENDENT ANION CHANNEL-FORMING PROTEIN YNEE"/>
    <property type="match status" value="1"/>
</dbReference>
<evidence type="ECO:0000313" key="10">
    <source>
        <dbReference type="Proteomes" id="UP001530377"/>
    </source>
</evidence>
<evidence type="ECO:0000256" key="7">
    <source>
        <dbReference type="ARBA" id="ARBA00023136"/>
    </source>
</evidence>
<evidence type="ECO:0000313" key="9">
    <source>
        <dbReference type="EMBL" id="KAL3811696.1"/>
    </source>
</evidence>
<protein>
    <submittedName>
        <fullName evidence="9">Uncharacterized protein</fullName>
    </submittedName>
</protein>
<keyword evidence="2" id="KW-0813">Transport</keyword>
<dbReference type="EMBL" id="JALLPB020000242">
    <property type="protein sequence ID" value="KAL3811696.1"/>
    <property type="molecule type" value="Genomic_DNA"/>
</dbReference>
<keyword evidence="4" id="KW-0812">Transmembrane</keyword>
<dbReference type="Proteomes" id="UP001530377">
    <property type="component" value="Unassembled WGS sequence"/>
</dbReference>
<dbReference type="GO" id="GO:0006811">
    <property type="term" value="P:monoatomic ion transport"/>
    <property type="evidence" value="ECO:0007669"/>
    <property type="project" value="UniProtKB-KW"/>
</dbReference>
<sequence length="2013" mass="223375">EKDFDLNFNSFRPDPPNSIMQLSTLLLLSIAPLHASAFAPATTRAQWNSFEMGPSTAKMAPEEIYGEGSRKYRRTVYTHKEWVKHRSSDRFLRNLSTMINSGVYKSLAKEVLATAGVATFLVIWNGVTGGYTDLNGVQHEAIITSLPMLTIPLTPFTLLSPSLGLLLVFRTNSSYGRWDEARKFWGLNINHTRDLNQKATAWYGHSGIPIDPARRAEDLRQVSLFTWAFVRSMKRHLSPPDEDETEFCQELRARLSPTQAEAIIAAAHRPNRALYDLSVAIDRLPMHFMRKNEINKNLSIFEDTLGGCERLLSSPVPLFYSRHTARFLSTWLLLLPFAMYDPFKGSWNHIAEIPAIALASVFLFGIEEIATQLEEPFTILPMQGFCDKIGANCDEILLKRRSVIIRKSMAPPVRDFKKRPKAKVGKRAPVRINATDTTFKTANVAVRSQDHSLEKNKYASTQSSQEKDAAFASAAARMELISSRGNALSTLQASLRHHAPAVRASGLRGIRDAVQSLSSLGMTLGTSILNANLPSLLPNMCRCWLDEDDDVRGLAINLFGDMITYLSSSVEHSDLKCLAPFVPFLCAYASSALNSLDYDIRKDGAVVVGILASSDPSPSYESLASSLEKKGGISAMSLEMGKHVDLFIPSLERLLSSLSFGGRGRNSTGSKEGGPKKKKKRDGIKATQPTGWIIRSSLAASDSTLLSLALLLNSSLAAGGKRFSSNQNNSNISRRFDPSLHVSAECSFLVGGSARANSLLLFRGFGSINDVSLRPIRSIFDLPVMSLDETEDIQNDMHLDKGGVISQFSLSEDNISTLEAVQRFTALLEILREKFVELMHSGRKPSYDRDGVIISTSDLDAIDVLIHTIRLVHQHCQSHQLLLDEHISFTSNKTLQMPSKPQKREKKETSNVQDKEELLMAYGATVKRTLLLLMESFPICPMENAVTSSRYELSNAGICSALAELGGGKQLVEDDTETWINLVFSYILPRLNSTAATGDNSEKVAANMLINLVKKLVLPHGLRSSSNYYLLVDPLKRQELLESFGITFFPRLVFPLTFGEKNRKNCDIYTTSVSGEVEQKIKQLAPTAAGRTAAMLLTTLIKQSADGMLDPASFNRYKYHEKIYLLLLQMASVLPLYIASWEERQPNETGHVLASLVSLARQWSPIGIDDDSVLPINRALNDLCLGLRNSLEVLYTANEKMPSIFERLPNCVQKVCVGLVGLLKSPSGALVKSLSVICCKSFTRQESIDGHGVIVYIAKSMATYIIEVVSSLRKTMPMPSYLTFLLDSSGVEHANSTLVLRRRTVGQGIGTATDQFSYDESVERLCRFLISSCDQPSEKVLPMICPILRMWLSSTSVVTNDAVKQLIQARAASSILSAFVWDEVLTGRSVGIESDYAAPNYLKLDENFDSLLVGSIIDQFELSAKLWSSCLDDPEDQFHVLMRLIRPVIVMFRYRDGMFAKFLKVISSRIVQQTQAAEKGSNAEQESAPTGEVNMAEVNMKALLLILKSKDPVSMVDLVRDSEELQITLFSGMEGIGQAVAGGHLAHLGSKLSHHAKLCKGRIPVKQDESRVLISYSSAERAAALAMLAAISAPSCTNAFVATSPLTSPISIAPSSLSRSTALHMGPPVDPAAPITERYGEGSRKYRRTVYTHKDWVKHRSSDRFVKNIQTLFNSGIYKQVANEVFITTSVAVFVWAWNLLVGGYQDLNGVMHDPILKESWALMIGLPLTPFTILTPSLGLLLVFRTNSSYGRWDEARKFWGLNINHTRDLNRMATAWYGNQSEWDGTEFMEKSTEALAPIDPAERQYLLGQVSLFTWAFVRSMKRHLSPPDEDEEDFCVEIRARLTPSQAEAIIAAAHRPNRALYDLSVAIEKLPMHFVRKNAINTNLSIFEDTLGGCERLLSSPVPLFYSRHTARFLSTWLLLLPFALYEPFANSWNHIMMIPSTAFISVCLFGIEELATQLEEPFTILPMQGFCDKIGAWCDEIVSWAGQGQDNSADVVRQNLESMAPMR</sequence>
<dbReference type="PANTHER" id="PTHR33281">
    <property type="entry name" value="UPF0187 PROTEIN YNEE"/>
    <property type="match status" value="1"/>
</dbReference>
<evidence type="ECO:0000256" key="5">
    <source>
        <dbReference type="ARBA" id="ARBA00022989"/>
    </source>
</evidence>
<feature type="region of interest" description="Disordered" evidence="8">
    <location>
        <begin position="893"/>
        <end position="912"/>
    </location>
</feature>
<dbReference type="Pfam" id="PF25539">
    <property type="entry name" value="Bestrophin_2"/>
    <property type="match status" value="2"/>
</dbReference>
<dbReference type="Gene3D" id="1.25.10.10">
    <property type="entry name" value="Leucine-rich Repeat Variant"/>
    <property type="match status" value="1"/>
</dbReference>
<evidence type="ECO:0000256" key="1">
    <source>
        <dbReference type="ARBA" id="ARBA00004651"/>
    </source>
</evidence>
<comment type="caution">
    <text evidence="9">The sequence shown here is derived from an EMBL/GenBank/DDBJ whole genome shotgun (WGS) entry which is preliminary data.</text>
</comment>
<keyword evidence="5" id="KW-1133">Transmembrane helix</keyword>
<evidence type="ECO:0000256" key="2">
    <source>
        <dbReference type="ARBA" id="ARBA00022448"/>
    </source>
</evidence>
<evidence type="ECO:0000256" key="4">
    <source>
        <dbReference type="ARBA" id="ARBA00022692"/>
    </source>
</evidence>
<evidence type="ECO:0000256" key="3">
    <source>
        <dbReference type="ARBA" id="ARBA00022475"/>
    </source>
</evidence>
<accession>A0ABD3RIU4</accession>